<evidence type="ECO:0000259" key="1">
    <source>
        <dbReference type="Pfam" id="PF14192"/>
    </source>
</evidence>
<proteinExistence type="predicted"/>
<reference evidence="2" key="1">
    <citation type="submission" date="2019-08" db="EMBL/GenBank/DDBJ databases">
        <authorList>
            <person name="Kucharzyk K."/>
            <person name="Murdoch R.W."/>
            <person name="Higgins S."/>
            <person name="Loffler F."/>
        </authorList>
    </citation>
    <scope>NUCLEOTIDE SEQUENCE</scope>
</reference>
<name>A0A644V901_9ZZZZ</name>
<protein>
    <recommendedName>
        <fullName evidence="1">DUF4314 domain-containing protein</fullName>
    </recommendedName>
</protein>
<organism evidence="2">
    <name type="scientific">bioreactor metagenome</name>
    <dbReference type="NCBI Taxonomy" id="1076179"/>
    <lineage>
        <taxon>unclassified sequences</taxon>
        <taxon>metagenomes</taxon>
        <taxon>ecological metagenomes</taxon>
    </lineage>
</organism>
<dbReference type="InterPro" id="IPR025463">
    <property type="entry name" value="DUF4314"/>
</dbReference>
<gene>
    <name evidence="2" type="ORF">SDC9_33844</name>
</gene>
<dbReference type="AlphaFoldDB" id="A0A644V901"/>
<dbReference type="EMBL" id="VSSQ01000245">
    <property type="protein sequence ID" value="MPL87834.1"/>
    <property type="molecule type" value="Genomic_DNA"/>
</dbReference>
<dbReference type="Pfam" id="PF14192">
    <property type="entry name" value="DUF4314"/>
    <property type="match status" value="1"/>
</dbReference>
<feature type="domain" description="DUF4314" evidence="1">
    <location>
        <begin position="5"/>
        <end position="69"/>
    </location>
</feature>
<sequence length="162" mass="17866">MLNERNKVERLKEMYPKGARIRLAAMSGEPDMPAGLTGTVVFVDDIGQLQMTWDNGRTLALVPDEDSFSAVSQPEPLQIRTEKPDAPLIGANGNIFNLAGIASRILKAAGMREQANQMYQRITASGSYGEALNIIGEYVNFTEADKPEQSNDEDEQFGLRME</sequence>
<comment type="caution">
    <text evidence="2">The sequence shown here is derived from an EMBL/GenBank/DDBJ whole genome shotgun (WGS) entry which is preliminary data.</text>
</comment>
<accession>A0A644V901</accession>
<evidence type="ECO:0000313" key="2">
    <source>
        <dbReference type="EMBL" id="MPL87834.1"/>
    </source>
</evidence>